<proteinExistence type="inferred from homology"/>
<dbReference type="AlphaFoldDB" id="A0A1I7TJB7"/>
<dbReference type="eggNOG" id="KOG0156">
    <property type="taxonomic scope" value="Eukaryota"/>
</dbReference>
<dbReference type="InterPro" id="IPR050182">
    <property type="entry name" value="Cytochrome_P450_fam2"/>
</dbReference>
<accession>A0A1I7TJB7</accession>
<keyword evidence="5 6" id="KW-0349">Heme</keyword>
<organism evidence="8 9">
    <name type="scientific">Caenorhabditis tropicalis</name>
    <dbReference type="NCBI Taxonomy" id="1561998"/>
    <lineage>
        <taxon>Eukaryota</taxon>
        <taxon>Metazoa</taxon>
        <taxon>Ecdysozoa</taxon>
        <taxon>Nematoda</taxon>
        <taxon>Chromadorea</taxon>
        <taxon>Rhabditida</taxon>
        <taxon>Rhabditina</taxon>
        <taxon>Rhabditomorpha</taxon>
        <taxon>Rhabditoidea</taxon>
        <taxon>Rhabditidae</taxon>
        <taxon>Peloderinae</taxon>
        <taxon>Caenorhabditis</taxon>
    </lineage>
</organism>
<dbReference type="GO" id="GO:0020037">
    <property type="term" value="F:heme binding"/>
    <property type="evidence" value="ECO:0007669"/>
    <property type="project" value="InterPro"/>
</dbReference>
<evidence type="ECO:0000256" key="2">
    <source>
        <dbReference type="ARBA" id="ARBA00022723"/>
    </source>
</evidence>
<dbReference type="GO" id="GO:0005737">
    <property type="term" value="C:cytoplasm"/>
    <property type="evidence" value="ECO:0007669"/>
    <property type="project" value="TreeGrafter"/>
</dbReference>
<evidence type="ECO:0000313" key="8">
    <source>
        <dbReference type="Proteomes" id="UP000095282"/>
    </source>
</evidence>
<sequence length="534" mass="61962">MDKSFWIKLRDWTAFAVSHHVIMGIYLLLLRAVVGYFYPGFQWQYFFIRIFIFHIGYIIVSFIIRAATYPPGPPPMAILGNSPFVNVLTPEKTFLEYREIYGPIFTLHLSQPTVILADYKSIQDGLLKNGQHTSGRSSAESFVLFTGDRNNGDGVILAMRQKWKDMRHEISRFMNKWYGKPMDELVLHHTQCLEVELLKIAENQSLVDLRDPLAGAIANVIQQITIGRNYMYQDQEFQTQLRDINAVVKEIMTAEVFFVNCYPWLRYLPEGILRKWTNYKRSGFRLQQWFRTILEEHHVNRHQGDFMSHMIDLQESKQEQFNDLSIILTCGDMWTGGMETTVTTLRWGIIYLLNNPEVQEKCHKEIIEVFGNELPDMSKMNQTPYVRATLSEIQRLANVLPWAIPHKTLEDCCIGGYDIPVNTEVIPALGATLFDPNVFSSPMEFKPERFLDEEGKYRVMEEFRPFGLGPRICLGERIARTELYLIFASLLQNFRFYLNRGDPIPVPERVIGGITAPPKPYATRVEYLGNRSIN</sequence>
<evidence type="ECO:0000256" key="1">
    <source>
        <dbReference type="ARBA" id="ARBA00010617"/>
    </source>
</evidence>
<dbReference type="WBParaSite" id="Csp11.Scaffold626.g6493.t1">
    <property type="protein sequence ID" value="Csp11.Scaffold626.g6493.t1"/>
    <property type="gene ID" value="Csp11.Scaffold626.g6493"/>
</dbReference>
<evidence type="ECO:0000256" key="3">
    <source>
        <dbReference type="ARBA" id="ARBA00023004"/>
    </source>
</evidence>
<dbReference type="PRINTS" id="PR00463">
    <property type="entry name" value="EP450I"/>
</dbReference>
<comment type="similarity">
    <text evidence="1 6">Belongs to the cytochrome P450 family.</text>
</comment>
<dbReference type="Pfam" id="PF00067">
    <property type="entry name" value="p450"/>
    <property type="match status" value="1"/>
</dbReference>
<dbReference type="GO" id="GO:0008395">
    <property type="term" value="F:steroid hydroxylase activity"/>
    <property type="evidence" value="ECO:0007669"/>
    <property type="project" value="TreeGrafter"/>
</dbReference>
<keyword evidence="7" id="KW-0812">Transmembrane</keyword>
<dbReference type="PANTHER" id="PTHR24300:SF403">
    <property type="entry name" value="CYTOCHROME P450 306A1"/>
    <property type="match status" value="1"/>
</dbReference>
<dbReference type="PRINTS" id="PR00385">
    <property type="entry name" value="P450"/>
</dbReference>
<dbReference type="CDD" id="cd20617">
    <property type="entry name" value="CYP1_2-like"/>
    <property type="match status" value="1"/>
</dbReference>
<feature type="binding site" description="axial binding residue" evidence="5">
    <location>
        <position position="473"/>
    </location>
    <ligand>
        <name>heme</name>
        <dbReference type="ChEBI" id="CHEBI:30413"/>
    </ligand>
    <ligandPart>
        <name>Fe</name>
        <dbReference type="ChEBI" id="CHEBI:18248"/>
    </ligandPart>
</feature>
<evidence type="ECO:0000256" key="5">
    <source>
        <dbReference type="PIRSR" id="PIRSR602401-1"/>
    </source>
</evidence>
<dbReference type="InterPro" id="IPR002401">
    <property type="entry name" value="Cyt_P450_E_grp-I"/>
</dbReference>
<dbReference type="GO" id="GO:0006082">
    <property type="term" value="P:organic acid metabolic process"/>
    <property type="evidence" value="ECO:0007669"/>
    <property type="project" value="TreeGrafter"/>
</dbReference>
<keyword evidence="2 5" id="KW-0479">Metal-binding</keyword>
<dbReference type="STRING" id="1561998.A0A1I7TJB7"/>
<feature type="transmembrane region" description="Helical" evidence="7">
    <location>
        <begin position="46"/>
        <end position="64"/>
    </location>
</feature>
<keyword evidence="6" id="KW-0560">Oxidoreductase</keyword>
<feature type="transmembrane region" description="Helical" evidence="7">
    <location>
        <begin position="12"/>
        <end position="34"/>
    </location>
</feature>
<dbReference type="InterPro" id="IPR001128">
    <property type="entry name" value="Cyt_P450"/>
</dbReference>
<dbReference type="FunFam" id="1.10.630.10:FF:000105">
    <property type="entry name" value="Cytochrome P450 daf-9"/>
    <property type="match status" value="1"/>
</dbReference>
<dbReference type="SUPFAM" id="SSF48264">
    <property type="entry name" value="Cytochrome P450"/>
    <property type="match status" value="1"/>
</dbReference>
<evidence type="ECO:0000313" key="9">
    <source>
        <dbReference type="WBParaSite" id="Csp11.Scaffold626.g6493.t1"/>
    </source>
</evidence>
<dbReference type="InterPro" id="IPR017972">
    <property type="entry name" value="Cyt_P450_CS"/>
</dbReference>
<keyword evidence="7" id="KW-0472">Membrane</keyword>
<dbReference type="Proteomes" id="UP000095282">
    <property type="component" value="Unplaced"/>
</dbReference>
<evidence type="ECO:0000256" key="7">
    <source>
        <dbReference type="SAM" id="Phobius"/>
    </source>
</evidence>
<reference evidence="9" key="1">
    <citation type="submission" date="2016-11" db="UniProtKB">
        <authorList>
            <consortium name="WormBaseParasite"/>
        </authorList>
    </citation>
    <scope>IDENTIFICATION</scope>
</reference>
<keyword evidence="4 6" id="KW-0503">Monooxygenase</keyword>
<name>A0A1I7TJB7_9PELO</name>
<protein>
    <submittedName>
        <fullName evidence="9">Cytochrome P450</fullName>
    </submittedName>
</protein>
<dbReference type="GO" id="GO:0016712">
    <property type="term" value="F:oxidoreductase activity, acting on paired donors, with incorporation or reduction of molecular oxygen, reduced flavin or flavoprotein as one donor, and incorporation of one atom of oxygen"/>
    <property type="evidence" value="ECO:0007669"/>
    <property type="project" value="TreeGrafter"/>
</dbReference>
<keyword evidence="8" id="KW-1185">Reference proteome</keyword>
<dbReference type="Gene3D" id="1.10.630.10">
    <property type="entry name" value="Cytochrome P450"/>
    <property type="match status" value="1"/>
</dbReference>
<dbReference type="GO" id="GO:0005506">
    <property type="term" value="F:iron ion binding"/>
    <property type="evidence" value="ECO:0007669"/>
    <property type="project" value="InterPro"/>
</dbReference>
<dbReference type="GO" id="GO:0006805">
    <property type="term" value="P:xenobiotic metabolic process"/>
    <property type="evidence" value="ECO:0007669"/>
    <property type="project" value="TreeGrafter"/>
</dbReference>
<dbReference type="PROSITE" id="PS00086">
    <property type="entry name" value="CYTOCHROME_P450"/>
    <property type="match status" value="1"/>
</dbReference>
<comment type="cofactor">
    <cofactor evidence="5">
        <name>heme</name>
        <dbReference type="ChEBI" id="CHEBI:30413"/>
    </cofactor>
</comment>
<evidence type="ECO:0000256" key="6">
    <source>
        <dbReference type="RuleBase" id="RU000461"/>
    </source>
</evidence>
<evidence type="ECO:0000256" key="4">
    <source>
        <dbReference type="ARBA" id="ARBA00023033"/>
    </source>
</evidence>
<keyword evidence="3 5" id="KW-0408">Iron</keyword>
<keyword evidence="7" id="KW-1133">Transmembrane helix</keyword>
<dbReference type="PANTHER" id="PTHR24300">
    <property type="entry name" value="CYTOCHROME P450 508A4-RELATED"/>
    <property type="match status" value="1"/>
</dbReference>
<dbReference type="InterPro" id="IPR036396">
    <property type="entry name" value="Cyt_P450_sf"/>
</dbReference>